<dbReference type="AlphaFoldDB" id="A0A344L2M1"/>
<accession>A0A344L2M1</accession>
<evidence type="ECO:0000313" key="2">
    <source>
        <dbReference type="Proteomes" id="UP000250434"/>
    </source>
</evidence>
<dbReference type="PANTHER" id="PTHR34293:SF1">
    <property type="entry name" value="HTH-TYPE TRANSCRIPTIONAL REGULATOR TRMBL2"/>
    <property type="match status" value="1"/>
</dbReference>
<dbReference type="EMBL" id="CP015163">
    <property type="protein sequence ID" value="AXB42295.1"/>
    <property type="molecule type" value="Genomic_DNA"/>
</dbReference>
<sequence>MLLVLQREGLVLRDGSRPARFSAVAPEIGLGLLCHRKEQQLERARLLAAELQERHRLAGGEPGGLVEVVHGAAAVAGRADALIQAAAGEVCFVDKPPYARSPSDLHPAERELLARGVRFRGVYDRTALEAHDLCADLELGLALGEQARVVTEAPLKLILVDDTMALVPLHSQAPSVEAALVVHPCALRALFWLVSTRNWPALPLGESTMPAGSVMVSTSAFCGP</sequence>
<dbReference type="KEGG" id="aab:A4R43_06935"/>
<name>A0A344L2M1_9PSEU</name>
<organism evidence="1 2">
    <name type="scientific">Amycolatopsis albispora</name>
    <dbReference type="NCBI Taxonomy" id="1804986"/>
    <lineage>
        <taxon>Bacteria</taxon>
        <taxon>Bacillati</taxon>
        <taxon>Actinomycetota</taxon>
        <taxon>Actinomycetes</taxon>
        <taxon>Pseudonocardiales</taxon>
        <taxon>Pseudonocardiaceae</taxon>
        <taxon>Amycolatopsis</taxon>
    </lineage>
</organism>
<proteinExistence type="predicted"/>
<evidence type="ECO:0000313" key="1">
    <source>
        <dbReference type="EMBL" id="AXB42295.1"/>
    </source>
</evidence>
<gene>
    <name evidence="1" type="ORF">A4R43_06935</name>
</gene>
<protein>
    <submittedName>
        <fullName evidence="1">Uncharacterized protein</fullName>
    </submittedName>
</protein>
<dbReference type="PANTHER" id="PTHR34293">
    <property type="entry name" value="HTH-TYPE TRANSCRIPTIONAL REGULATOR TRMBL2"/>
    <property type="match status" value="1"/>
</dbReference>
<keyword evidence="2" id="KW-1185">Reference proteome</keyword>
<dbReference type="Proteomes" id="UP000250434">
    <property type="component" value="Chromosome"/>
</dbReference>
<dbReference type="InterPro" id="IPR051797">
    <property type="entry name" value="TrmB-like"/>
</dbReference>
<reference evidence="1 2" key="1">
    <citation type="submission" date="2016-04" db="EMBL/GenBank/DDBJ databases">
        <title>Complete genome sequence and analysis of deep-sea sediment isolate, Amycolatopsis sp. WP1.</title>
        <authorList>
            <person name="Wang H."/>
            <person name="Chen S."/>
            <person name="Wu Q."/>
        </authorList>
    </citation>
    <scope>NUCLEOTIDE SEQUENCE [LARGE SCALE GENOMIC DNA]</scope>
    <source>
        <strain evidence="1 2">WP1</strain>
    </source>
</reference>